<comment type="caution">
    <text evidence="1">The sequence shown here is derived from an EMBL/GenBank/DDBJ whole genome shotgun (WGS) entry which is preliminary data.</text>
</comment>
<dbReference type="EMBL" id="AMZH03009381">
    <property type="protein sequence ID" value="RRT56976.1"/>
    <property type="molecule type" value="Genomic_DNA"/>
</dbReference>
<dbReference type="AlphaFoldDB" id="A0A426YZ10"/>
<accession>A0A426YZ10</accession>
<sequence length="78" mass="8929">MCLPFFKDMGCCIWKIEANADRTYRTNTWLVDSTDCGSSSVWDIRTKAMVMALSGHENTVCSVFARPTVRKSIFLWKT</sequence>
<proteinExistence type="predicted"/>
<gene>
    <name evidence="1" type="ORF">B296_00038417</name>
</gene>
<dbReference type="InterPro" id="IPR036322">
    <property type="entry name" value="WD40_repeat_dom_sf"/>
</dbReference>
<organism evidence="1 2">
    <name type="scientific">Ensete ventricosum</name>
    <name type="common">Abyssinian banana</name>
    <name type="synonym">Musa ensete</name>
    <dbReference type="NCBI Taxonomy" id="4639"/>
    <lineage>
        <taxon>Eukaryota</taxon>
        <taxon>Viridiplantae</taxon>
        <taxon>Streptophyta</taxon>
        <taxon>Embryophyta</taxon>
        <taxon>Tracheophyta</taxon>
        <taxon>Spermatophyta</taxon>
        <taxon>Magnoliopsida</taxon>
        <taxon>Liliopsida</taxon>
        <taxon>Zingiberales</taxon>
        <taxon>Musaceae</taxon>
        <taxon>Ensete</taxon>
    </lineage>
</organism>
<protein>
    <submittedName>
        <fullName evidence="1">Uncharacterized protein</fullName>
    </submittedName>
</protein>
<evidence type="ECO:0000313" key="1">
    <source>
        <dbReference type="EMBL" id="RRT56976.1"/>
    </source>
</evidence>
<name>A0A426YZ10_ENSVE</name>
<evidence type="ECO:0000313" key="2">
    <source>
        <dbReference type="Proteomes" id="UP000287651"/>
    </source>
</evidence>
<dbReference type="Proteomes" id="UP000287651">
    <property type="component" value="Unassembled WGS sequence"/>
</dbReference>
<dbReference type="SUPFAM" id="SSF50978">
    <property type="entry name" value="WD40 repeat-like"/>
    <property type="match status" value="1"/>
</dbReference>
<reference evidence="1 2" key="1">
    <citation type="journal article" date="2014" name="Agronomy (Basel)">
        <title>A Draft Genome Sequence for Ensete ventricosum, the Drought-Tolerant Tree Against Hunger.</title>
        <authorList>
            <person name="Harrison J."/>
            <person name="Moore K.A."/>
            <person name="Paszkiewicz K."/>
            <person name="Jones T."/>
            <person name="Grant M."/>
            <person name="Ambacheew D."/>
            <person name="Muzemil S."/>
            <person name="Studholme D.J."/>
        </authorList>
    </citation>
    <scope>NUCLEOTIDE SEQUENCE [LARGE SCALE GENOMIC DNA]</scope>
</reference>